<keyword evidence="1" id="KW-0472">Membrane</keyword>
<dbReference type="GO" id="GO:0016020">
    <property type="term" value="C:membrane"/>
    <property type="evidence" value="ECO:0007669"/>
    <property type="project" value="InterPro"/>
</dbReference>
<feature type="transmembrane region" description="Helical" evidence="1">
    <location>
        <begin position="124"/>
        <end position="140"/>
    </location>
</feature>
<feature type="transmembrane region" description="Helical" evidence="1">
    <location>
        <begin position="146"/>
        <end position="168"/>
    </location>
</feature>
<feature type="transmembrane region" description="Helical" evidence="1">
    <location>
        <begin position="180"/>
        <end position="203"/>
    </location>
</feature>
<evidence type="ECO:0000313" key="4">
    <source>
        <dbReference type="Proteomes" id="UP000267464"/>
    </source>
</evidence>
<dbReference type="PANTHER" id="PTHR22911">
    <property type="entry name" value="ACYL-MALONYL CONDENSING ENZYME-RELATED"/>
    <property type="match status" value="1"/>
</dbReference>
<proteinExistence type="predicted"/>
<sequence>MPHQQRPTLGIALVVLMSVCFAGMDTTVKYGGLFLPVLLMLWVRYATQALAMTAWLALSSTAGFRAAHPKFQLVRGMLLLGTSAMSFFGVQHMPVAEFTAIVMLTPVIVTMLAAWVLHERVSPLRWALVVGGFAGALIIIRPGSGLFGWAVLFPVAGTLCYASFQVLTSKLSALESPYTTHFYTGAVGAAVLTPFLLASPIDIPAVLHAASGPHLSLMLCVGLLGTFGHLLLILALGFAPTSTLMPFVYVQIVSAAFFGWVAFRHVPDAFAFVGMAVVAVCGAASAWLNVREASSRRPMSPLAADTITD</sequence>
<feature type="transmembrane region" description="Helical" evidence="1">
    <location>
        <begin position="46"/>
        <end position="66"/>
    </location>
</feature>
<feature type="transmembrane region" description="Helical" evidence="1">
    <location>
        <begin position="246"/>
        <end position="263"/>
    </location>
</feature>
<comment type="caution">
    <text evidence="3">The sequence shown here is derived from an EMBL/GenBank/DDBJ whole genome shotgun (WGS) entry which is preliminary data.</text>
</comment>
<reference evidence="3 4" key="1">
    <citation type="submission" date="2018-08" db="EMBL/GenBank/DDBJ databases">
        <authorList>
            <person name="Khan S.A."/>
            <person name="Jeon C.O."/>
            <person name="Chun B.H."/>
            <person name="Jeong S.E."/>
        </authorList>
    </citation>
    <scope>NUCLEOTIDE SEQUENCE [LARGE SCALE GENOMIC DNA]</scope>
    <source>
        <strain evidence="3 4">S-16</strain>
    </source>
</reference>
<dbReference type="InterPro" id="IPR000620">
    <property type="entry name" value="EamA_dom"/>
</dbReference>
<dbReference type="Pfam" id="PF00892">
    <property type="entry name" value="EamA"/>
    <property type="match status" value="2"/>
</dbReference>
<keyword evidence="1" id="KW-1133">Transmembrane helix</keyword>
<feature type="transmembrane region" description="Helical" evidence="1">
    <location>
        <begin position="98"/>
        <end position="117"/>
    </location>
</feature>
<dbReference type="PANTHER" id="PTHR22911:SF103">
    <property type="entry name" value="BLR2811 PROTEIN"/>
    <property type="match status" value="1"/>
</dbReference>
<dbReference type="InterPro" id="IPR037185">
    <property type="entry name" value="EmrE-like"/>
</dbReference>
<feature type="transmembrane region" description="Helical" evidence="1">
    <location>
        <begin position="73"/>
        <end position="92"/>
    </location>
</feature>
<reference evidence="3 4" key="2">
    <citation type="submission" date="2018-12" db="EMBL/GenBank/DDBJ databases">
        <title>Rhizobacter gummiphilus sp. nov., a rubber-degrading bacterium isolated from the soil of a botanical garden in Japan.</title>
        <authorList>
            <person name="Shunsuke S.S."/>
        </authorList>
    </citation>
    <scope>NUCLEOTIDE SEQUENCE [LARGE SCALE GENOMIC DNA]</scope>
    <source>
        <strain evidence="3 4">S-16</strain>
    </source>
</reference>
<dbReference type="RefSeq" id="WP_124539917.1">
    <property type="nucleotide sequence ID" value="NZ_QUSW01000002.1"/>
</dbReference>
<accession>A0A3N7HRY4</accession>
<feature type="transmembrane region" description="Helical" evidence="1">
    <location>
        <begin position="269"/>
        <end position="290"/>
    </location>
</feature>
<gene>
    <name evidence="3" type="ORF">DZC73_09135</name>
</gene>
<protein>
    <submittedName>
        <fullName evidence="3">DMT family transporter</fullName>
    </submittedName>
</protein>
<dbReference type="OrthoDB" id="8584557at2"/>
<dbReference type="SUPFAM" id="SSF103481">
    <property type="entry name" value="Multidrug resistance efflux transporter EmrE"/>
    <property type="match status" value="2"/>
</dbReference>
<dbReference type="EMBL" id="QUSW01000002">
    <property type="protein sequence ID" value="RQP25010.1"/>
    <property type="molecule type" value="Genomic_DNA"/>
</dbReference>
<evidence type="ECO:0000256" key="1">
    <source>
        <dbReference type="SAM" id="Phobius"/>
    </source>
</evidence>
<feature type="transmembrane region" description="Helical" evidence="1">
    <location>
        <begin position="215"/>
        <end position="239"/>
    </location>
</feature>
<keyword evidence="4" id="KW-1185">Reference proteome</keyword>
<name>A0A3N7HRY4_9BURK</name>
<feature type="domain" description="EamA" evidence="2">
    <location>
        <begin position="9"/>
        <end position="140"/>
    </location>
</feature>
<keyword evidence="1" id="KW-0812">Transmembrane</keyword>
<organism evidence="3 4">
    <name type="scientific">Piscinibacter terrae</name>
    <dbReference type="NCBI Taxonomy" id="2496871"/>
    <lineage>
        <taxon>Bacteria</taxon>
        <taxon>Pseudomonadati</taxon>
        <taxon>Pseudomonadota</taxon>
        <taxon>Betaproteobacteria</taxon>
        <taxon>Burkholderiales</taxon>
        <taxon>Sphaerotilaceae</taxon>
        <taxon>Piscinibacter</taxon>
    </lineage>
</organism>
<dbReference type="AlphaFoldDB" id="A0A3N7HRY4"/>
<evidence type="ECO:0000259" key="2">
    <source>
        <dbReference type="Pfam" id="PF00892"/>
    </source>
</evidence>
<evidence type="ECO:0000313" key="3">
    <source>
        <dbReference type="EMBL" id="RQP25010.1"/>
    </source>
</evidence>
<feature type="domain" description="EamA" evidence="2">
    <location>
        <begin position="149"/>
        <end position="279"/>
    </location>
</feature>
<dbReference type="Proteomes" id="UP000267464">
    <property type="component" value="Unassembled WGS sequence"/>
</dbReference>